<sequence length="47" mass="5234">MMKFVLRPTLLSLALTIASHACAEDWPMWRHDPGRTGATTEVLPAKL</sequence>
<evidence type="ECO:0000313" key="1">
    <source>
        <dbReference type="EMBL" id="SVB69663.1"/>
    </source>
</evidence>
<organism evidence="1">
    <name type="scientific">marine metagenome</name>
    <dbReference type="NCBI Taxonomy" id="408172"/>
    <lineage>
        <taxon>unclassified sequences</taxon>
        <taxon>metagenomes</taxon>
        <taxon>ecological metagenomes</taxon>
    </lineage>
</organism>
<feature type="non-terminal residue" evidence="1">
    <location>
        <position position="47"/>
    </location>
</feature>
<protein>
    <submittedName>
        <fullName evidence="1">Uncharacterized protein</fullName>
    </submittedName>
</protein>
<reference evidence="1" key="1">
    <citation type="submission" date="2018-05" db="EMBL/GenBank/DDBJ databases">
        <authorList>
            <person name="Lanie J.A."/>
            <person name="Ng W.-L."/>
            <person name="Kazmierczak K.M."/>
            <person name="Andrzejewski T.M."/>
            <person name="Davidsen T.M."/>
            <person name="Wayne K.J."/>
            <person name="Tettelin H."/>
            <person name="Glass J.I."/>
            <person name="Rusch D."/>
            <person name="Podicherti R."/>
            <person name="Tsui H.-C.T."/>
            <person name="Winkler M.E."/>
        </authorList>
    </citation>
    <scope>NUCLEOTIDE SEQUENCE</scope>
</reference>
<name>A0A382G518_9ZZZZ</name>
<dbReference type="AlphaFoldDB" id="A0A382G518"/>
<gene>
    <name evidence="1" type="ORF">METZ01_LOCUS222517</name>
</gene>
<accession>A0A382G518</accession>
<proteinExistence type="predicted"/>
<dbReference type="EMBL" id="UINC01053305">
    <property type="protein sequence ID" value="SVB69663.1"/>
    <property type="molecule type" value="Genomic_DNA"/>
</dbReference>